<dbReference type="EMBL" id="PYMJ01000013">
    <property type="protein sequence ID" value="PSU47728.1"/>
    <property type="molecule type" value="Genomic_DNA"/>
</dbReference>
<evidence type="ECO:0000313" key="2">
    <source>
        <dbReference type="Proteomes" id="UP000240987"/>
    </source>
</evidence>
<sequence>MSPLIIILETQQDIDANTDELMSILSHAAIGVSLNKPLNRGRWLEAYFIKMLPSLNPNGLAFKVVQGCRKESTSNKLARCFETFYEFYWGTRPYRAARPLPGKINRAHNRIREYSRIKKAVIGESTQARPLGCVSHLVGHIEKASNHY</sequence>
<organism evidence="1 2">
    <name type="scientific">Photobacterium frigidiphilum</name>
    <dbReference type="NCBI Taxonomy" id="264736"/>
    <lineage>
        <taxon>Bacteria</taxon>
        <taxon>Pseudomonadati</taxon>
        <taxon>Pseudomonadota</taxon>
        <taxon>Gammaproteobacteria</taxon>
        <taxon>Vibrionales</taxon>
        <taxon>Vibrionaceae</taxon>
        <taxon>Photobacterium</taxon>
    </lineage>
</organism>
<proteinExistence type="predicted"/>
<reference evidence="1 2" key="1">
    <citation type="submission" date="2018-01" db="EMBL/GenBank/DDBJ databases">
        <title>Whole genome sequencing of Histamine producing bacteria.</title>
        <authorList>
            <person name="Butler K."/>
        </authorList>
    </citation>
    <scope>NUCLEOTIDE SEQUENCE [LARGE SCALE GENOMIC DNA]</scope>
    <source>
        <strain evidence="1 2">JCM 12947</strain>
    </source>
</reference>
<keyword evidence="2" id="KW-1185">Reference proteome</keyword>
<accession>A0A2T3JFL5</accession>
<dbReference type="RefSeq" id="WP_107243349.1">
    <property type="nucleotide sequence ID" value="NZ_PYMJ01000013.1"/>
</dbReference>
<dbReference type="AlphaFoldDB" id="A0A2T3JFL5"/>
<dbReference type="Proteomes" id="UP000240987">
    <property type="component" value="Unassembled WGS sequence"/>
</dbReference>
<name>A0A2T3JFL5_9GAMM</name>
<protein>
    <submittedName>
        <fullName evidence="1">Uncharacterized protein</fullName>
    </submittedName>
</protein>
<evidence type="ECO:0000313" key="1">
    <source>
        <dbReference type="EMBL" id="PSU47728.1"/>
    </source>
</evidence>
<comment type="caution">
    <text evidence="1">The sequence shown here is derived from an EMBL/GenBank/DDBJ whole genome shotgun (WGS) entry which is preliminary data.</text>
</comment>
<gene>
    <name evidence="1" type="ORF">C9J12_14380</name>
</gene>
<dbReference type="OrthoDB" id="5820048at2"/>